<feature type="transmembrane region" description="Helical" evidence="1">
    <location>
        <begin position="96"/>
        <end position="119"/>
    </location>
</feature>
<evidence type="ECO:0008006" key="4">
    <source>
        <dbReference type="Google" id="ProtNLM"/>
    </source>
</evidence>
<sequence>MDIRSYIKFPLNDREWGKKIVIGGLLSIIPIINLLVLGYYIRCIKLGMSNSYTLPQWNEWGELFNDGLYSFLITIVYLLLPILLSAALFNIPFVGVLLSIVITIFAGMMIFFALASYSVNKNFADAFDFQQVYKKLSEKMDRFIFPYLAFVLLSYIGSSLVLAIPFAGAIAILLVFYVGIVFSHYVGTVY</sequence>
<evidence type="ECO:0000313" key="3">
    <source>
        <dbReference type="Proteomes" id="UP000426444"/>
    </source>
</evidence>
<evidence type="ECO:0000256" key="1">
    <source>
        <dbReference type="SAM" id="Phobius"/>
    </source>
</evidence>
<reference evidence="3" key="1">
    <citation type="journal article" date="2019" name="Microbiology">
        <title>Complete Genome Sequence of an Uncultured Bacterium of the Candidate Phylum Bipolaricaulota.</title>
        <authorList>
            <person name="Kadnikov V.V."/>
            <person name="Mardanov A.V."/>
            <person name="Beletsky A.V."/>
            <person name="Frank Y.A."/>
            <person name="Karnachuk O.V."/>
            <person name="Ravin N.V."/>
        </authorList>
    </citation>
    <scope>NUCLEOTIDE SEQUENCE [LARGE SCALE GENOMIC DNA]</scope>
</reference>
<dbReference type="Pfam" id="PF13197">
    <property type="entry name" value="DUF4013"/>
    <property type="match status" value="1"/>
</dbReference>
<protein>
    <recommendedName>
        <fullName evidence="4">DUF4013 domain-containing protein</fullName>
    </recommendedName>
</protein>
<feature type="transmembrane region" description="Helical" evidence="1">
    <location>
        <begin position="169"/>
        <end position="187"/>
    </location>
</feature>
<feature type="transmembrane region" description="Helical" evidence="1">
    <location>
        <begin position="20"/>
        <end position="41"/>
    </location>
</feature>
<feature type="transmembrane region" description="Helical" evidence="1">
    <location>
        <begin position="68"/>
        <end position="89"/>
    </location>
</feature>
<dbReference type="Proteomes" id="UP000426444">
    <property type="component" value="Chromosome"/>
</dbReference>
<dbReference type="KEGG" id="salq:SYNTR_1617"/>
<keyword evidence="1" id="KW-0812">Transmembrane</keyword>
<dbReference type="InterPro" id="IPR025098">
    <property type="entry name" value="DUF4013"/>
</dbReference>
<keyword evidence="1" id="KW-1133">Transmembrane helix</keyword>
<accession>A0A6I6DJ76</accession>
<evidence type="ECO:0000313" key="2">
    <source>
        <dbReference type="EMBL" id="QGU00211.1"/>
    </source>
</evidence>
<feature type="transmembrane region" description="Helical" evidence="1">
    <location>
        <begin position="143"/>
        <end position="162"/>
    </location>
</feature>
<name>A0A6I6DJ76_9FIRM</name>
<keyword evidence="3" id="KW-1185">Reference proteome</keyword>
<dbReference type="EMBL" id="CP046457">
    <property type="protein sequence ID" value="QGU00211.1"/>
    <property type="molecule type" value="Genomic_DNA"/>
</dbReference>
<proteinExistence type="predicted"/>
<dbReference type="RefSeq" id="WP_197079062.1">
    <property type="nucleotide sequence ID" value="NZ_CP046457.1"/>
</dbReference>
<keyword evidence="1" id="KW-0472">Membrane</keyword>
<gene>
    <name evidence="2" type="ORF">SYNTR_1617</name>
</gene>
<organism evidence="2 3">
    <name type="scientific">Candidatus Syntrophocurvum alkaliphilum</name>
    <dbReference type="NCBI Taxonomy" id="2293317"/>
    <lineage>
        <taxon>Bacteria</taxon>
        <taxon>Bacillati</taxon>
        <taxon>Bacillota</taxon>
        <taxon>Clostridia</taxon>
        <taxon>Eubacteriales</taxon>
        <taxon>Syntrophomonadaceae</taxon>
        <taxon>Candidatus Syntrophocurvum</taxon>
    </lineage>
</organism>
<dbReference type="AlphaFoldDB" id="A0A6I6DJ76"/>